<sequence>MIIFRCQRRLGWLATIMYGGGWCIGHGYGEHDGIAIRNRGTPQTETISSETTPIHLLPHGVGGMIMMAWNST</sequence>
<protein>
    <submittedName>
        <fullName evidence="1">Putative secreted protein</fullName>
    </submittedName>
</protein>
<accession>A0A2M4CDM1</accession>
<dbReference type="EMBL" id="GGFJ01014305">
    <property type="protein sequence ID" value="MBW63446.1"/>
    <property type="molecule type" value="Transcribed_RNA"/>
</dbReference>
<evidence type="ECO:0000313" key="1">
    <source>
        <dbReference type="EMBL" id="MBW63446.1"/>
    </source>
</evidence>
<proteinExistence type="predicted"/>
<dbReference type="AlphaFoldDB" id="A0A2M4CDM1"/>
<name>A0A2M4CDM1_9DIPT</name>
<organism evidence="1">
    <name type="scientific">Anopheles marajoara</name>
    <dbReference type="NCBI Taxonomy" id="58244"/>
    <lineage>
        <taxon>Eukaryota</taxon>
        <taxon>Metazoa</taxon>
        <taxon>Ecdysozoa</taxon>
        <taxon>Arthropoda</taxon>
        <taxon>Hexapoda</taxon>
        <taxon>Insecta</taxon>
        <taxon>Pterygota</taxon>
        <taxon>Neoptera</taxon>
        <taxon>Endopterygota</taxon>
        <taxon>Diptera</taxon>
        <taxon>Nematocera</taxon>
        <taxon>Culicoidea</taxon>
        <taxon>Culicidae</taxon>
        <taxon>Anophelinae</taxon>
        <taxon>Anopheles</taxon>
    </lineage>
</organism>
<reference evidence="1" key="1">
    <citation type="submission" date="2018-01" db="EMBL/GenBank/DDBJ databases">
        <title>An insight into the sialome of Amazonian anophelines.</title>
        <authorList>
            <person name="Ribeiro J.M."/>
            <person name="Scarpassa V."/>
            <person name="Calvo E."/>
        </authorList>
    </citation>
    <scope>NUCLEOTIDE SEQUENCE</scope>
    <source>
        <tissue evidence="1">Salivary glands</tissue>
    </source>
</reference>